<evidence type="ECO:0000256" key="1">
    <source>
        <dbReference type="SAM" id="MobiDB-lite"/>
    </source>
</evidence>
<evidence type="ECO:0000313" key="3">
    <source>
        <dbReference type="Proteomes" id="UP001107558"/>
    </source>
</evidence>
<feature type="compositionally biased region" description="Polar residues" evidence="1">
    <location>
        <begin position="13"/>
        <end position="26"/>
    </location>
</feature>
<gene>
    <name evidence="2" type="ORF">PVAND_017755</name>
</gene>
<proteinExistence type="predicted"/>
<feature type="region of interest" description="Disordered" evidence="1">
    <location>
        <begin position="1"/>
        <end position="72"/>
    </location>
</feature>
<organism evidence="2 3">
    <name type="scientific">Polypedilum vanderplanki</name>
    <name type="common">Sleeping chironomid midge</name>
    <dbReference type="NCBI Taxonomy" id="319348"/>
    <lineage>
        <taxon>Eukaryota</taxon>
        <taxon>Metazoa</taxon>
        <taxon>Ecdysozoa</taxon>
        <taxon>Arthropoda</taxon>
        <taxon>Hexapoda</taxon>
        <taxon>Insecta</taxon>
        <taxon>Pterygota</taxon>
        <taxon>Neoptera</taxon>
        <taxon>Endopterygota</taxon>
        <taxon>Diptera</taxon>
        <taxon>Nematocera</taxon>
        <taxon>Chironomoidea</taxon>
        <taxon>Chironomidae</taxon>
        <taxon>Chironominae</taxon>
        <taxon>Polypedilum</taxon>
        <taxon>Polypedilum</taxon>
    </lineage>
</organism>
<dbReference type="Proteomes" id="UP001107558">
    <property type="component" value="Unassembled WGS sequence"/>
</dbReference>
<feature type="compositionally biased region" description="Basic and acidic residues" evidence="1">
    <location>
        <begin position="42"/>
        <end position="72"/>
    </location>
</feature>
<dbReference type="EMBL" id="JADBJN010000246">
    <property type="protein sequence ID" value="KAG5666060.1"/>
    <property type="molecule type" value="Genomic_DNA"/>
</dbReference>
<evidence type="ECO:0000313" key="2">
    <source>
        <dbReference type="EMBL" id="KAG5666060.1"/>
    </source>
</evidence>
<feature type="non-terminal residue" evidence="2">
    <location>
        <position position="72"/>
    </location>
</feature>
<reference evidence="2" key="1">
    <citation type="submission" date="2021-03" db="EMBL/GenBank/DDBJ databases">
        <title>Chromosome level genome of the anhydrobiotic midge Polypedilum vanderplanki.</title>
        <authorList>
            <person name="Yoshida Y."/>
            <person name="Kikawada T."/>
            <person name="Gusev O."/>
        </authorList>
    </citation>
    <scope>NUCLEOTIDE SEQUENCE</scope>
    <source>
        <strain evidence="2">NIAS01</strain>
        <tissue evidence="2">Whole body or cell culture</tissue>
    </source>
</reference>
<name>A0A9J6B8G2_POLVA</name>
<comment type="caution">
    <text evidence="2">The sequence shown here is derived from an EMBL/GenBank/DDBJ whole genome shotgun (WGS) entry which is preliminary data.</text>
</comment>
<keyword evidence="3" id="KW-1185">Reference proteome</keyword>
<dbReference type="AlphaFoldDB" id="A0A9J6B8G2"/>
<protein>
    <submittedName>
        <fullName evidence="2">Uncharacterized protein</fullName>
    </submittedName>
</protein>
<sequence>MVRTNHKFKVERTQSPQRGAQSNFLQNYRIPRLSQRQNQEPNYHHVDPQNVHESRSRSRLRENHARRPRRES</sequence>
<accession>A0A9J6B8G2</accession>